<protein>
    <recommendedName>
        <fullName evidence="4">Immunoglobulin V-set domain-containing protein</fullName>
    </recommendedName>
</protein>
<keyword evidence="1" id="KW-0732">Signal</keyword>
<comment type="caution">
    <text evidence="2">The sequence shown here is derived from an EMBL/GenBank/DDBJ whole genome shotgun (WGS) entry which is preliminary data.</text>
</comment>
<feature type="chain" id="PRO_5042266003" description="Immunoglobulin V-set domain-containing protein" evidence="1">
    <location>
        <begin position="16"/>
        <end position="182"/>
    </location>
</feature>
<name>A0AAD9IPT9_9ANNE</name>
<evidence type="ECO:0000313" key="3">
    <source>
        <dbReference type="Proteomes" id="UP001208570"/>
    </source>
</evidence>
<keyword evidence="3" id="KW-1185">Reference proteome</keyword>
<gene>
    <name evidence="2" type="ORF">LSH36_2426g00047</name>
</gene>
<dbReference type="EMBL" id="JAODUP010002433">
    <property type="protein sequence ID" value="KAK2138777.1"/>
    <property type="molecule type" value="Genomic_DNA"/>
</dbReference>
<evidence type="ECO:0000256" key="1">
    <source>
        <dbReference type="SAM" id="SignalP"/>
    </source>
</evidence>
<organism evidence="2 3">
    <name type="scientific">Paralvinella palmiformis</name>
    <dbReference type="NCBI Taxonomy" id="53620"/>
    <lineage>
        <taxon>Eukaryota</taxon>
        <taxon>Metazoa</taxon>
        <taxon>Spiralia</taxon>
        <taxon>Lophotrochozoa</taxon>
        <taxon>Annelida</taxon>
        <taxon>Polychaeta</taxon>
        <taxon>Sedentaria</taxon>
        <taxon>Canalipalpata</taxon>
        <taxon>Terebellida</taxon>
        <taxon>Terebelliformia</taxon>
        <taxon>Alvinellidae</taxon>
        <taxon>Paralvinella</taxon>
    </lineage>
</organism>
<dbReference type="AlphaFoldDB" id="A0AAD9IPT9"/>
<dbReference type="Proteomes" id="UP001208570">
    <property type="component" value="Unassembled WGS sequence"/>
</dbReference>
<evidence type="ECO:0008006" key="4">
    <source>
        <dbReference type="Google" id="ProtNLM"/>
    </source>
</evidence>
<dbReference type="Gene3D" id="2.60.40.10">
    <property type="entry name" value="Immunoglobulins"/>
    <property type="match status" value="1"/>
</dbReference>
<evidence type="ECO:0000313" key="2">
    <source>
        <dbReference type="EMBL" id="KAK2138777.1"/>
    </source>
</evidence>
<reference evidence="2" key="1">
    <citation type="journal article" date="2023" name="Mol. Biol. Evol.">
        <title>Third-Generation Sequencing Reveals the Adaptive Role of the Epigenome in Three Deep-Sea Polychaetes.</title>
        <authorList>
            <person name="Perez M."/>
            <person name="Aroh O."/>
            <person name="Sun Y."/>
            <person name="Lan Y."/>
            <person name="Juniper S.K."/>
            <person name="Young C.R."/>
            <person name="Angers B."/>
            <person name="Qian P.Y."/>
        </authorList>
    </citation>
    <scope>NUCLEOTIDE SEQUENCE</scope>
    <source>
        <strain evidence="2">P08H-3</strain>
    </source>
</reference>
<dbReference type="InterPro" id="IPR013783">
    <property type="entry name" value="Ig-like_fold"/>
</dbReference>
<sequence length="182" mass="21041">MCICLCVCLCACVCARVGEYIFANHIVVTVPSFVSQPNVVNSYRGQSTTLTWSLSEPVNSRWRYIDLQYDLPRRITLLTFNIRNNYYTYGDGYDANRVKGDIKVDSTTISFTLFNLQPDDARYRYSCRVKYDTFKDSVINTNGWILLYGKIKYILFYVSLLCCINNFIKSLLCCSNILIIKL</sequence>
<accession>A0AAD9IPT9</accession>
<feature type="signal peptide" evidence="1">
    <location>
        <begin position="1"/>
        <end position="15"/>
    </location>
</feature>
<proteinExistence type="predicted"/>